<dbReference type="Pfam" id="PF07727">
    <property type="entry name" value="RVT_2"/>
    <property type="match status" value="1"/>
</dbReference>
<feature type="region of interest" description="Disordered" evidence="1">
    <location>
        <begin position="569"/>
        <end position="602"/>
    </location>
</feature>
<dbReference type="SUPFAM" id="SSF53098">
    <property type="entry name" value="Ribonuclease H-like"/>
    <property type="match status" value="1"/>
</dbReference>
<dbReference type="GO" id="GO:0003964">
    <property type="term" value="F:RNA-directed DNA polymerase activity"/>
    <property type="evidence" value="ECO:0007669"/>
    <property type="project" value="UniProtKB-KW"/>
</dbReference>
<dbReference type="GO" id="GO:0003676">
    <property type="term" value="F:nucleic acid binding"/>
    <property type="evidence" value="ECO:0007669"/>
    <property type="project" value="InterPro"/>
</dbReference>
<proteinExistence type="predicted"/>
<dbReference type="Pfam" id="PF03732">
    <property type="entry name" value="Retrotrans_gag"/>
    <property type="match status" value="1"/>
</dbReference>
<protein>
    <submittedName>
        <fullName evidence="3">Reverse transcriptase domain-containing protein</fullName>
    </submittedName>
</protein>
<feature type="domain" description="Integrase catalytic" evidence="2">
    <location>
        <begin position="1152"/>
        <end position="1223"/>
    </location>
</feature>
<dbReference type="InterPro" id="IPR013103">
    <property type="entry name" value="RVT_2"/>
</dbReference>
<dbReference type="PROSITE" id="PS50994">
    <property type="entry name" value="INTEGRASE"/>
    <property type="match status" value="1"/>
</dbReference>
<dbReference type="Gene3D" id="2.40.70.10">
    <property type="entry name" value="Acid Proteases"/>
    <property type="match status" value="1"/>
</dbReference>
<organism evidence="3">
    <name type="scientific">Tanacetum cinerariifolium</name>
    <name type="common">Dalmatian daisy</name>
    <name type="synonym">Chrysanthemum cinerariifolium</name>
    <dbReference type="NCBI Taxonomy" id="118510"/>
    <lineage>
        <taxon>Eukaryota</taxon>
        <taxon>Viridiplantae</taxon>
        <taxon>Streptophyta</taxon>
        <taxon>Embryophyta</taxon>
        <taxon>Tracheophyta</taxon>
        <taxon>Spermatophyta</taxon>
        <taxon>Magnoliopsida</taxon>
        <taxon>eudicotyledons</taxon>
        <taxon>Gunneridae</taxon>
        <taxon>Pentapetalae</taxon>
        <taxon>asterids</taxon>
        <taxon>campanulids</taxon>
        <taxon>Asterales</taxon>
        <taxon>Asteraceae</taxon>
        <taxon>Asteroideae</taxon>
        <taxon>Anthemideae</taxon>
        <taxon>Anthemidinae</taxon>
        <taxon>Tanacetum</taxon>
    </lineage>
</organism>
<dbReference type="AlphaFoldDB" id="A0A6L2NW98"/>
<dbReference type="InterPro" id="IPR005162">
    <property type="entry name" value="Retrotrans_gag_dom"/>
</dbReference>
<dbReference type="InterPro" id="IPR036397">
    <property type="entry name" value="RNaseH_sf"/>
</dbReference>
<dbReference type="Pfam" id="PF17921">
    <property type="entry name" value="Integrase_H2C2"/>
    <property type="match status" value="1"/>
</dbReference>
<dbReference type="InterPro" id="IPR041588">
    <property type="entry name" value="Integrase_H2C2"/>
</dbReference>
<name>A0A6L2NW98_TANCI</name>
<dbReference type="EMBL" id="BKCJ010010064">
    <property type="protein sequence ID" value="GEU89907.1"/>
    <property type="molecule type" value="Genomic_DNA"/>
</dbReference>
<keyword evidence="3" id="KW-0808">Transferase</keyword>
<dbReference type="InterPro" id="IPR021109">
    <property type="entry name" value="Peptidase_aspartic_dom_sf"/>
</dbReference>
<gene>
    <name evidence="3" type="ORF">Tci_061885</name>
</gene>
<evidence type="ECO:0000256" key="1">
    <source>
        <dbReference type="SAM" id="MobiDB-lite"/>
    </source>
</evidence>
<dbReference type="InterPro" id="IPR012337">
    <property type="entry name" value="RNaseH-like_sf"/>
</dbReference>
<dbReference type="PANTHER" id="PTHR47266">
    <property type="entry name" value="ENDONUCLEASE-RELATED"/>
    <property type="match status" value="1"/>
</dbReference>
<reference evidence="3" key="1">
    <citation type="journal article" date="2019" name="Sci. Rep.">
        <title>Draft genome of Tanacetum cinerariifolium, the natural source of mosquito coil.</title>
        <authorList>
            <person name="Yamashiro T."/>
            <person name="Shiraishi A."/>
            <person name="Satake H."/>
            <person name="Nakayama K."/>
        </authorList>
    </citation>
    <scope>NUCLEOTIDE SEQUENCE</scope>
</reference>
<dbReference type="InterPro" id="IPR052160">
    <property type="entry name" value="Gypsy_RT_Integrase-like"/>
</dbReference>
<keyword evidence="3" id="KW-0695">RNA-directed DNA polymerase</keyword>
<comment type="caution">
    <text evidence="3">The sequence shown here is derived from an EMBL/GenBank/DDBJ whole genome shotgun (WGS) entry which is preliminary data.</text>
</comment>
<accession>A0A6L2NW98</accession>
<evidence type="ECO:0000259" key="2">
    <source>
        <dbReference type="PROSITE" id="PS50994"/>
    </source>
</evidence>
<evidence type="ECO:0000313" key="3">
    <source>
        <dbReference type="EMBL" id="GEU89907.1"/>
    </source>
</evidence>
<dbReference type="Gene3D" id="3.30.420.10">
    <property type="entry name" value="Ribonuclease H-like superfamily/Ribonuclease H"/>
    <property type="match status" value="1"/>
</dbReference>
<keyword evidence="3" id="KW-0548">Nucleotidyltransferase</keyword>
<dbReference type="Gene3D" id="1.10.340.70">
    <property type="match status" value="1"/>
</dbReference>
<dbReference type="InterPro" id="IPR001584">
    <property type="entry name" value="Integrase_cat-core"/>
</dbReference>
<dbReference type="GO" id="GO:0015074">
    <property type="term" value="P:DNA integration"/>
    <property type="evidence" value="ECO:0007669"/>
    <property type="project" value="InterPro"/>
</dbReference>
<sequence>MSNDPYFGIPIPKTVSKESSSSDVISTTMHSDAPISEQLSKWTKDHPLQNIIGDPYRPVSTRLQLHEQALFCYYDAFLTSVKPKTYKDELTQSYWIKAMQKELHEFECLEVWELVPHPDKVTVITLKWIYKKEGIDFEESFAPVARLEAVQIFLAFAAHMNMIVYKMDVKTAFLNGILREEVYISQPDGLVDPNLFPPLDNPELTIQRRSRVDPTLLNNFEMATEGNGDPPVPDLRTMEELCQPTLNGRGGPIAPIAIQATNFGLKNDTIQQVQNSCQFHGLSGDDANKNLDKFLHVTQSIKVNRVTDDALRLYLFPHSLTHYATTWFDCLPRNSINIFEQMAKMFLRKYFPPSMVAKLRKEITNFCQRLHESLFEAWEHYKLSIYRCPNHNMLPVTQIDNFYNVLTLRHRDTINAAARGTFMKRHPEECYDLIKNMTAHHNDWDTLAQRSESSSSVTSSNPEIVALKAEMAKINKNLMKVLQINQQVKAVTPSYETCGGPHSYNDCPATNLKETMNTASSSGSGTLPSNTITNPNEDLKGITTQSGNAYQGPKIPTTSSSPSKVVEHETETETPILNSEPVVAPVSTPKPNQKPSIPYPSRLHDQKLRDKANDQKEKFFQIFKDLDFNISFVDALILMPKFGPTIKSLLTNKEKLFELARTPLHEHCSAVLLKKLPEILGDPGKPVNFSTNRCRQRCLRKSGKVPFPADFVVVDFDADPRVPLILGRSFLKTGRALIDVYDGELTLRVNNETVTFNLDQTLRYSANYNDMTTNRIDVIDMACEEYSQEVLGFFDVITSGNPTPYYDPFISTSSPTLTPFGDSDFLLKEVNAFAALEDDPTSQEVDHSYYDTEGDILLLEAFLNADPSLTPPNQGMYLPQVRKELKIYEGKNDKSLIDEPPEVELKDLPPHLEYTFFGGGSAPKKGQSKNPRGDKKEWILLLQEFKFKVIDTKGAENVAADHLSRLENPHQNVLDLKEINETFPLKTLNMVSIRDDSSTSWFADFANYHARNFIVKGMSSQQKNKFFKDVKHYFWDDPFFIKICADQVIRRCVHGQEAIDILKACHNEPTRGHHGPNYTAKNVFDSEFYWPTIYHDAHDLVKSCDAYQRQGKISQRDEMPQNSIQVYKIFDVWGIDFMGPFPSSRGSKFRTPRAIISNCGIHFCNDQFVKVMLKYDVTYRLATAYRPQTSGQVEVSNHGLKRILERTVGENRASWSDKLDDAL</sequence>